<evidence type="ECO:0000259" key="1">
    <source>
        <dbReference type="Pfam" id="PF22777"/>
    </source>
</evidence>
<feature type="domain" description="Vitamin K-dependent gamma-carboxylase lumenal" evidence="1">
    <location>
        <begin position="1"/>
        <end position="62"/>
    </location>
</feature>
<protein>
    <submittedName>
        <fullName evidence="2">Vitamin K-dependent gamma-carboxylase</fullName>
    </submittedName>
</protein>
<reference evidence="2 3" key="1">
    <citation type="journal article" date="2014" name="Genome Announc.">
        <title>Draft Genome Sequences of Marine Flavobacterium Algibacter lectus Strains SS8 and NR4.</title>
        <authorList>
            <person name="Takatani N."/>
            <person name="Nakanishi M."/>
            <person name="Meirelles P."/>
            <person name="Mino S."/>
            <person name="Suda W."/>
            <person name="Oshima K."/>
            <person name="Hattori M."/>
            <person name="Ohkuma M."/>
            <person name="Hosokawa M."/>
            <person name="Miyashita K."/>
            <person name="Thompson F.L."/>
            <person name="Niwa A."/>
            <person name="Sawabe T."/>
            <person name="Sawabe T."/>
        </authorList>
    </citation>
    <scope>NUCLEOTIDE SEQUENCE [LARGE SCALE GENOMIC DNA]</scope>
    <source>
        <strain evidence="2 3">JCM 19300</strain>
    </source>
</reference>
<name>A0A090VZJ6_9FLAO</name>
<dbReference type="Proteomes" id="UP000029644">
    <property type="component" value="Unassembled WGS sequence"/>
</dbReference>
<dbReference type="AlphaFoldDB" id="A0A090VZJ6"/>
<sequence length="66" mass="7776">MWQFAQRLKEEYREKGEDIAVYVNSKVSINGRKYQLFIDPKVDLASLGWSAFKHNDWILTSNLQAK</sequence>
<dbReference type="Pfam" id="PF22777">
    <property type="entry name" value="VKGC_lumenal_dom"/>
    <property type="match status" value="1"/>
</dbReference>
<dbReference type="EMBL" id="BBNQ01000001">
    <property type="protein sequence ID" value="GAL60702.1"/>
    <property type="molecule type" value="Genomic_DNA"/>
</dbReference>
<comment type="caution">
    <text evidence="2">The sequence shown here is derived from an EMBL/GenBank/DDBJ whole genome shotgun (WGS) entry which is preliminary data.</text>
</comment>
<organism evidence="2 3">
    <name type="scientific">Algibacter lectus</name>
    <dbReference type="NCBI Taxonomy" id="221126"/>
    <lineage>
        <taxon>Bacteria</taxon>
        <taxon>Pseudomonadati</taxon>
        <taxon>Bacteroidota</taxon>
        <taxon>Flavobacteriia</taxon>
        <taxon>Flavobacteriales</taxon>
        <taxon>Flavobacteriaceae</taxon>
        <taxon>Algibacter</taxon>
    </lineage>
</organism>
<evidence type="ECO:0000313" key="2">
    <source>
        <dbReference type="EMBL" id="GAL60702.1"/>
    </source>
</evidence>
<dbReference type="InterPro" id="IPR053935">
    <property type="entry name" value="VKGC_lumenal_dom"/>
</dbReference>
<proteinExistence type="predicted"/>
<accession>A0A090VZJ6</accession>
<gene>
    <name evidence="2" type="ORF">JCM19300_3640</name>
</gene>
<evidence type="ECO:0000313" key="3">
    <source>
        <dbReference type="Proteomes" id="UP000029644"/>
    </source>
</evidence>